<dbReference type="RefSeq" id="WP_197274753.1">
    <property type="nucleotide sequence ID" value="NZ_BJWJ01000046.1"/>
</dbReference>
<dbReference type="EMBL" id="BJWJ01000046">
    <property type="protein sequence ID" value="GEM05714.1"/>
    <property type="molecule type" value="Genomic_DNA"/>
</dbReference>
<gene>
    <name evidence="5" type="primary">ydjE</name>
    <name evidence="5" type="ORF">HMI01_27020</name>
    <name evidence="6" type="ORF">SAMN05421668_12810</name>
</gene>
<dbReference type="STRING" id="306541.SAMN05421668_12810"/>
<sequence length="320" mass="34830">MVNNIACIGELLIDFFCTDIDVSLVEGKSFEKKAGGAPANVAAAIARHGGAAYFVGKVGEDAFGTFLEQSLTAAKVKTDHLLKTNLAKTTLAFVSLDSSGERDFEFMRGADGLLEGKDLDQTLIDSMHTLHFGSATALLTDPFRKTYINMMKKGQQRQQFIAFDPNYRSDLWGNDQPAFVEWVYHCLPYANYVKVSEEELLLLTQQDNMAEAVDRLHDEGVSLVTVTLGKAGTYVSTRDFKKVINSIKVEAIDSTGAGDAFVGALLSQLSTYAQPLEVIKNEAVLTEMITYANVTAALVCTKVGAIESIPEADKVLAYIN</sequence>
<feature type="domain" description="Carbohydrate kinase PfkB" evidence="4">
    <location>
        <begin position="4"/>
        <end position="311"/>
    </location>
</feature>
<evidence type="ECO:0000259" key="4">
    <source>
        <dbReference type="Pfam" id="PF00294"/>
    </source>
</evidence>
<dbReference type="AlphaFoldDB" id="A0A1I6UK92"/>
<dbReference type="InterPro" id="IPR011611">
    <property type="entry name" value="PfkB_dom"/>
</dbReference>
<reference evidence="5 8" key="2">
    <citation type="submission" date="2019-07" db="EMBL/GenBank/DDBJ databases">
        <title>Whole genome shotgun sequence of Halolactibacillus miurensis NBRC 100873.</title>
        <authorList>
            <person name="Hosoyama A."/>
            <person name="Uohara A."/>
            <person name="Ohji S."/>
            <person name="Ichikawa N."/>
        </authorList>
    </citation>
    <scope>NUCLEOTIDE SEQUENCE [LARGE SCALE GENOMIC DNA]</scope>
    <source>
        <strain evidence="5 8">NBRC 100873</strain>
    </source>
</reference>
<dbReference type="PANTHER" id="PTHR43085">
    <property type="entry name" value="HEXOKINASE FAMILY MEMBER"/>
    <property type="match status" value="1"/>
</dbReference>
<dbReference type="PANTHER" id="PTHR43085:SF54">
    <property type="entry name" value="PUTATIVE-RELATED"/>
    <property type="match status" value="1"/>
</dbReference>
<dbReference type="Gene3D" id="3.40.1190.20">
    <property type="match status" value="1"/>
</dbReference>
<dbReference type="SUPFAM" id="SSF53613">
    <property type="entry name" value="Ribokinase-like"/>
    <property type="match status" value="1"/>
</dbReference>
<evidence type="ECO:0000256" key="1">
    <source>
        <dbReference type="ARBA" id="ARBA00010688"/>
    </source>
</evidence>
<dbReference type="Proteomes" id="UP000199139">
    <property type="component" value="Unassembled WGS sequence"/>
</dbReference>
<dbReference type="Proteomes" id="UP000321773">
    <property type="component" value="Unassembled WGS sequence"/>
</dbReference>
<protein>
    <submittedName>
        <fullName evidence="6">Fructokinase</fullName>
    </submittedName>
    <submittedName>
        <fullName evidence="5">Sugar kinase YdjE</fullName>
    </submittedName>
</protein>
<dbReference type="EMBL" id="FPAI01000028">
    <property type="protein sequence ID" value="SFT01896.1"/>
    <property type="molecule type" value="Genomic_DNA"/>
</dbReference>
<evidence type="ECO:0000256" key="2">
    <source>
        <dbReference type="ARBA" id="ARBA00022679"/>
    </source>
</evidence>
<evidence type="ECO:0000313" key="7">
    <source>
        <dbReference type="Proteomes" id="UP000199139"/>
    </source>
</evidence>
<evidence type="ECO:0000313" key="6">
    <source>
        <dbReference type="EMBL" id="SFT01896.1"/>
    </source>
</evidence>
<dbReference type="PROSITE" id="PS00584">
    <property type="entry name" value="PFKB_KINASES_2"/>
    <property type="match status" value="1"/>
</dbReference>
<dbReference type="Pfam" id="PF00294">
    <property type="entry name" value="PfkB"/>
    <property type="match status" value="1"/>
</dbReference>
<evidence type="ECO:0000313" key="5">
    <source>
        <dbReference type="EMBL" id="GEM05714.1"/>
    </source>
</evidence>
<keyword evidence="2" id="KW-0808">Transferase</keyword>
<accession>A0A1I6UK92</accession>
<evidence type="ECO:0000256" key="3">
    <source>
        <dbReference type="ARBA" id="ARBA00022777"/>
    </source>
</evidence>
<dbReference type="InterPro" id="IPR029056">
    <property type="entry name" value="Ribokinase-like"/>
</dbReference>
<name>A0A1I6UK92_9BACI</name>
<proteinExistence type="inferred from homology"/>
<keyword evidence="3 6" id="KW-0418">Kinase</keyword>
<organism evidence="6 7">
    <name type="scientific">Halolactibacillus miurensis</name>
    <dbReference type="NCBI Taxonomy" id="306541"/>
    <lineage>
        <taxon>Bacteria</taxon>
        <taxon>Bacillati</taxon>
        <taxon>Bacillota</taxon>
        <taxon>Bacilli</taxon>
        <taxon>Bacillales</taxon>
        <taxon>Bacillaceae</taxon>
        <taxon>Halolactibacillus</taxon>
    </lineage>
</organism>
<dbReference type="CDD" id="cd01167">
    <property type="entry name" value="bac_FRK"/>
    <property type="match status" value="1"/>
</dbReference>
<dbReference type="InterPro" id="IPR002173">
    <property type="entry name" value="Carboh/pur_kinase_PfkB_CS"/>
</dbReference>
<reference evidence="6 7" key="1">
    <citation type="submission" date="2016-10" db="EMBL/GenBank/DDBJ databases">
        <authorList>
            <person name="de Groot N.N."/>
        </authorList>
    </citation>
    <scope>NUCLEOTIDE SEQUENCE [LARGE SCALE GENOMIC DNA]</scope>
    <source>
        <strain evidence="6 7">DSM 17074</strain>
    </source>
</reference>
<keyword evidence="8" id="KW-1185">Reference proteome</keyword>
<dbReference type="GO" id="GO:0016301">
    <property type="term" value="F:kinase activity"/>
    <property type="evidence" value="ECO:0007669"/>
    <property type="project" value="UniProtKB-KW"/>
</dbReference>
<dbReference type="PROSITE" id="PS00583">
    <property type="entry name" value="PFKB_KINASES_1"/>
    <property type="match status" value="1"/>
</dbReference>
<comment type="similarity">
    <text evidence="1">Belongs to the carbohydrate kinase PfkB family.</text>
</comment>
<dbReference type="InterPro" id="IPR050306">
    <property type="entry name" value="PfkB_Carbo_kinase"/>
</dbReference>
<evidence type="ECO:0000313" key="8">
    <source>
        <dbReference type="Proteomes" id="UP000321773"/>
    </source>
</evidence>